<comment type="caution">
    <text evidence="1">The sequence shown here is derived from an EMBL/GenBank/DDBJ whole genome shotgun (WGS) entry which is preliminary data.</text>
</comment>
<proteinExistence type="predicted"/>
<protein>
    <submittedName>
        <fullName evidence="1">Uncharacterized protein</fullName>
    </submittedName>
</protein>
<dbReference type="Proteomes" id="UP000326759">
    <property type="component" value="Unassembled WGS sequence"/>
</dbReference>
<organism evidence="1 2">
    <name type="scientific">Armadillidium nasatum</name>
    <dbReference type="NCBI Taxonomy" id="96803"/>
    <lineage>
        <taxon>Eukaryota</taxon>
        <taxon>Metazoa</taxon>
        <taxon>Ecdysozoa</taxon>
        <taxon>Arthropoda</taxon>
        <taxon>Crustacea</taxon>
        <taxon>Multicrustacea</taxon>
        <taxon>Malacostraca</taxon>
        <taxon>Eumalacostraca</taxon>
        <taxon>Peracarida</taxon>
        <taxon>Isopoda</taxon>
        <taxon>Oniscidea</taxon>
        <taxon>Crinocheta</taxon>
        <taxon>Armadillidiidae</taxon>
        <taxon>Armadillidium</taxon>
    </lineage>
</organism>
<reference evidence="1 2" key="1">
    <citation type="journal article" date="2019" name="PLoS Biol.">
        <title>Sex chromosomes control vertical transmission of feminizing Wolbachia symbionts in an isopod.</title>
        <authorList>
            <person name="Becking T."/>
            <person name="Chebbi M.A."/>
            <person name="Giraud I."/>
            <person name="Moumen B."/>
            <person name="Laverre T."/>
            <person name="Caubet Y."/>
            <person name="Peccoud J."/>
            <person name="Gilbert C."/>
            <person name="Cordaux R."/>
        </authorList>
    </citation>
    <scope>NUCLEOTIDE SEQUENCE [LARGE SCALE GENOMIC DNA]</scope>
    <source>
        <strain evidence="1">ANa2</strain>
        <tissue evidence="1">Whole body excluding digestive tract and cuticle</tissue>
    </source>
</reference>
<gene>
    <name evidence="1" type="ORF">Anas_12005</name>
</gene>
<dbReference type="OrthoDB" id="6432667at2759"/>
<feature type="non-terminal residue" evidence="1">
    <location>
        <position position="184"/>
    </location>
</feature>
<sequence length="184" mass="20913">MLSMNNKMKMKKVSQRPRHIPIESRVEFFFHVPSQNPTTPRDVENYESHYKDTADYYHSDISNEFEPASGEKDDFETVNGPLGFGDGICLESSLEQCMKKDNYIPATEKCLVSPNSCDDDDEGFSMRGDVNGHPGVAMALQGHFLIVILSTGDFYYKTRVLGQVPAEEWVNIGFVWYKKAEIVK</sequence>
<accession>A0A5N5T839</accession>
<name>A0A5N5T839_9CRUS</name>
<evidence type="ECO:0000313" key="1">
    <source>
        <dbReference type="EMBL" id="KAB7502339.1"/>
    </source>
</evidence>
<dbReference type="EMBL" id="SEYY01007816">
    <property type="protein sequence ID" value="KAB7502339.1"/>
    <property type="molecule type" value="Genomic_DNA"/>
</dbReference>
<dbReference type="AlphaFoldDB" id="A0A5N5T839"/>
<keyword evidence="2" id="KW-1185">Reference proteome</keyword>
<evidence type="ECO:0000313" key="2">
    <source>
        <dbReference type="Proteomes" id="UP000326759"/>
    </source>
</evidence>